<keyword evidence="2" id="KW-1185">Reference proteome</keyword>
<evidence type="ECO:0000313" key="1">
    <source>
        <dbReference type="EMBL" id="TKZ30678.1"/>
    </source>
</evidence>
<dbReference type="Proteomes" id="UP000310168">
    <property type="component" value="Unassembled WGS sequence"/>
</dbReference>
<dbReference type="EMBL" id="SJDU01000348">
    <property type="protein sequence ID" value="TKZ30678.1"/>
    <property type="molecule type" value="Genomic_DNA"/>
</dbReference>
<keyword evidence="1" id="KW-0689">Ribosomal protein</keyword>
<evidence type="ECO:0000313" key="2">
    <source>
        <dbReference type="Proteomes" id="UP000310168"/>
    </source>
</evidence>
<dbReference type="GO" id="GO:0005840">
    <property type="term" value="C:ribosome"/>
    <property type="evidence" value="ECO:0007669"/>
    <property type="project" value="UniProtKB-KW"/>
</dbReference>
<name>A0ABY2TNW0_9SPIR</name>
<protein>
    <submittedName>
        <fullName evidence="1">30S ribosomal protein S30</fullName>
    </submittedName>
</protein>
<sequence length="175" mass="20353">DKSQRAVVDKTVHVVDKTVQVEEDEDAYSIKTVGIYEKPLDELDAVLHFNSDKNPFMAYFPIKRDEDLYNVKIGKYPSFLFREGKDTVYEIYENEESNHETWNIDKVKATADNNIDASESAEYKMEEFNVSEAVNYLIENADKKFVVYVSSITEQIEGLYKESNNSFVLIRMFDI</sequence>
<proteinExistence type="predicted"/>
<feature type="non-terminal residue" evidence="1">
    <location>
        <position position="1"/>
    </location>
</feature>
<keyword evidence="1" id="KW-0687">Ribonucleoprotein</keyword>
<accession>A0ABY2TNW0</accession>
<gene>
    <name evidence="1" type="ORF">EZH24_10345</name>
</gene>
<comment type="caution">
    <text evidence="1">The sequence shown here is derived from an EMBL/GenBank/DDBJ whole genome shotgun (WGS) entry which is preliminary data.</text>
</comment>
<reference evidence="1 2" key="1">
    <citation type="journal article" date="2019" name="Anaerobe">
        <title>Brachyspira catarrhinii sp. nov., an anaerobic intestinal spirochaete isolated from vervet monkeys may have been misidentified as Brachyspira aalborgi in previous studies.</title>
        <authorList>
            <person name="Phillips N.D."/>
            <person name="La T."/>
            <person name="Hampson D.J."/>
        </authorList>
    </citation>
    <scope>NUCLEOTIDE SEQUENCE [LARGE SCALE GENOMIC DNA]</scope>
    <source>
        <strain evidence="1 2">Z12</strain>
    </source>
</reference>
<organism evidence="1 2">
    <name type="scientific">Brachyspira catarrhinii</name>
    <dbReference type="NCBI Taxonomy" id="2528966"/>
    <lineage>
        <taxon>Bacteria</taxon>
        <taxon>Pseudomonadati</taxon>
        <taxon>Spirochaetota</taxon>
        <taxon>Spirochaetia</taxon>
        <taxon>Brachyspirales</taxon>
        <taxon>Brachyspiraceae</taxon>
        <taxon>Brachyspira</taxon>
    </lineage>
</organism>